<dbReference type="Proteomes" id="UP000029585">
    <property type="component" value="Unassembled WGS sequence"/>
</dbReference>
<keyword evidence="3" id="KW-1185">Reference proteome</keyword>
<dbReference type="InterPro" id="IPR003474">
    <property type="entry name" value="Glcn_transporter"/>
</dbReference>
<organism evidence="2 3">
    <name type="scientific">Flavonifractor plautii 1_3_50AFAA</name>
    <dbReference type="NCBI Taxonomy" id="742738"/>
    <lineage>
        <taxon>Bacteria</taxon>
        <taxon>Bacillati</taxon>
        <taxon>Bacillota</taxon>
        <taxon>Clostridia</taxon>
        <taxon>Eubacteriales</taxon>
        <taxon>Oscillospiraceae</taxon>
        <taxon>Flavonifractor</taxon>
    </lineage>
</organism>
<dbReference type="GO" id="GO:0005886">
    <property type="term" value="C:plasma membrane"/>
    <property type="evidence" value="ECO:0007669"/>
    <property type="project" value="TreeGrafter"/>
</dbReference>
<evidence type="ECO:0000256" key="1">
    <source>
        <dbReference type="SAM" id="Phobius"/>
    </source>
</evidence>
<dbReference type="GO" id="GO:0015128">
    <property type="term" value="F:gluconate transmembrane transporter activity"/>
    <property type="evidence" value="ECO:0007669"/>
    <property type="project" value="InterPro"/>
</dbReference>
<evidence type="ECO:0008006" key="4">
    <source>
        <dbReference type="Google" id="ProtNLM"/>
    </source>
</evidence>
<feature type="transmembrane region" description="Helical" evidence="1">
    <location>
        <begin position="100"/>
        <end position="133"/>
    </location>
</feature>
<evidence type="ECO:0000313" key="3">
    <source>
        <dbReference type="Proteomes" id="UP000029585"/>
    </source>
</evidence>
<dbReference type="EMBL" id="ADLO01000117">
    <property type="protein sequence ID" value="KGF52985.1"/>
    <property type="molecule type" value="Genomic_DNA"/>
</dbReference>
<dbReference type="AlphaFoldDB" id="A0A096B1M2"/>
<sequence length="449" mass="47821">MDIISILGLVLGLAVLIMMGFKGWGMIPTSIVGALVVVITNRMDLWEALSTHYGTFMKNYAGDYFLMFFLGTLFGALMGSSGAAKSIACKIVDLMGSKRALLIVVITSAVLSYGGVSFAVVVFTLYPIALVLFKEGNVSKRLFPAALFAGCASFTMVGLPGSPQIQNIMPTEVLGTTAYAAPLNGIVVSCIIFALSMVWLEWNDKRLKAAGIGFVPGRKDDLEAIDISDRTGMLPFGLAVIPILFVVLYIFVMQQVLKDAVTWSTNYIVIQSLALGCLLAFTLFHKRIHAFRDSVNDAATNSLIALMDTAVVTGFGGVVQGSHGFELVKEFALSLDMNPLISACVATAIVAAACGSCSGGLSVFLAALGPQYVQLCQAQGIDPQILHRSITWAGAGLDSLPHSGGYVTANIYTDQTPKETYPYFFVTNIGLTTLGCVLTVALYMLFGLV</sequence>
<keyword evidence="1" id="KW-1133">Transmembrane helix</keyword>
<feature type="transmembrane region" description="Helical" evidence="1">
    <location>
        <begin position="264"/>
        <end position="284"/>
    </location>
</feature>
<dbReference type="Pfam" id="PF02447">
    <property type="entry name" value="GntP_permease"/>
    <property type="match status" value="1"/>
</dbReference>
<dbReference type="HOGENOM" id="CLU_042638_1_1_9"/>
<feature type="transmembrane region" description="Helical" evidence="1">
    <location>
        <begin position="423"/>
        <end position="446"/>
    </location>
</feature>
<keyword evidence="1" id="KW-0472">Membrane</keyword>
<dbReference type="RefSeq" id="WP_044943352.1">
    <property type="nucleotide sequence ID" value="NZ_KN174168.1"/>
</dbReference>
<reference evidence="2 3" key="1">
    <citation type="submission" date="2011-08" db="EMBL/GenBank/DDBJ databases">
        <title>The Genome Sequence of Clostridium orbiscindens 1_3_50AFAA.</title>
        <authorList>
            <consortium name="The Broad Institute Genome Sequencing Platform"/>
            <person name="Earl A."/>
            <person name="Ward D."/>
            <person name="Feldgarden M."/>
            <person name="Gevers D."/>
            <person name="Daigneault M."/>
            <person name="Strauss J."/>
            <person name="Allen-Vercoe E."/>
            <person name="Young S.K."/>
            <person name="Zeng Q."/>
            <person name="Gargeya S."/>
            <person name="Fitzgerald M."/>
            <person name="Haas B."/>
            <person name="Abouelleil A."/>
            <person name="Alvarado L."/>
            <person name="Arachchi H.M."/>
            <person name="Berlin A."/>
            <person name="Brown A."/>
            <person name="Chapman S.B."/>
            <person name="Chen Z."/>
            <person name="Dunbar C."/>
            <person name="Freedman E."/>
            <person name="Gearin G."/>
            <person name="Gellesch M."/>
            <person name="Goldberg J."/>
            <person name="Griggs A."/>
            <person name="Gujja S."/>
            <person name="Heiman D."/>
            <person name="Howarth C."/>
            <person name="Larson L."/>
            <person name="Lui A."/>
            <person name="MacDonald P.J.P."/>
            <person name="Montmayeur A."/>
            <person name="Murphy C."/>
            <person name="Neiman D."/>
            <person name="Pearson M."/>
            <person name="Priest M."/>
            <person name="Roberts A."/>
            <person name="Saif S."/>
            <person name="Shea T."/>
            <person name="Shenoy N."/>
            <person name="Sisk P."/>
            <person name="Stolte C."/>
            <person name="Sykes S."/>
            <person name="Wortman J."/>
            <person name="Nusbaum C."/>
            <person name="Birren B."/>
        </authorList>
    </citation>
    <scope>NUCLEOTIDE SEQUENCE [LARGE SCALE GENOMIC DNA]</scope>
    <source>
        <strain evidence="2 3">1_3_50AFAA</strain>
    </source>
</reference>
<evidence type="ECO:0000313" key="2">
    <source>
        <dbReference type="EMBL" id="KGF52985.1"/>
    </source>
</evidence>
<dbReference type="PATRIC" id="fig|742738.3.peg.3990"/>
<dbReference type="PANTHER" id="PTHR30354">
    <property type="entry name" value="GNT FAMILY GLUCONATE TRANSPORTER"/>
    <property type="match status" value="1"/>
</dbReference>
<feature type="transmembrane region" description="Helical" evidence="1">
    <location>
        <begin position="6"/>
        <end position="39"/>
    </location>
</feature>
<protein>
    <recommendedName>
        <fullName evidence="4">Citrate transporter-like domain-containing protein</fullName>
    </recommendedName>
</protein>
<keyword evidence="1" id="KW-0812">Transmembrane</keyword>
<dbReference type="PANTHER" id="PTHR30354:SF7">
    <property type="entry name" value="BLL7963 PROTEIN"/>
    <property type="match status" value="1"/>
</dbReference>
<proteinExistence type="predicted"/>
<comment type="caution">
    <text evidence="2">The sequence shown here is derived from an EMBL/GenBank/DDBJ whole genome shotgun (WGS) entry which is preliminary data.</text>
</comment>
<feature type="transmembrane region" description="Helical" evidence="1">
    <location>
        <begin position="340"/>
        <end position="365"/>
    </location>
</feature>
<feature type="transmembrane region" description="Helical" evidence="1">
    <location>
        <begin position="233"/>
        <end position="252"/>
    </location>
</feature>
<name>A0A096B1M2_FLAPL</name>
<accession>A0A096B1M2</accession>
<dbReference type="eggNOG" id="COG2610">
    <property type="taxonomic scope" value="Bacteria"/>
</dbReference>
<feature type="transmembrane region" description="Helical" evidence="1">
    <location>
        <begin position="60"/>
        <end position="80"/>
    </location>
</feature>
<feature type="transmembrane region" description="Helical" evidence="1">
    <location>
        <begin position="179"/>
        <end position="200"/>
    </location>
</feature>
<gene>
    <name evidence="2" type="ORF">HMPREF9460_03876</name>
</gene>